<dbReference type="OrthoDB" id="3253535at2759"/>
<evidence type="ECO:0000313" key="1">
    <source>
        <dbReference type="EMBL" id="KZT67912.1"/>
    </source>
</evidence>
<organism evidence="1 2">
    <name type="scientific">Daedalea quercina L-15889</name>
    <dbReference type="NCBI Taxonomy" id="1314783"/>
    <lineage>
        <taxon>Eukaryota</taxon>
        <taxon>Fungi</taxon>
        <taxon>Dikarya</taxon>
        <taxon>Basidiomycota</taxon>
        <taxon>Agaricomycotina</taxon>
        <taxon>Agaricomycetes</taxon>
        <taxon>Polyporales</taxon>
        <taxon>Fomitopsis</taxon>
    </lineage>
</organism>
<dbReference type="AlphaFoldDB" id="A0A165P905"/>
<proteinExistence type="predicted"/>
<dbReference type="EMBL" id="KV429071">
    <property type="protein sequence ID" value="KZT67912.1"/>
    <property type="molecule type" value="Genomic_DNA"/>
</dbReference>
<keyword evidence="2" id="KW-1185">Reference proteome</keyword>
<dbReference type="STRING" id="1314783.A0A165P905"/>
<reference evidence="1 2" key="1">
    <citation type="journal article" date="2016" name="Mol. Biol. Evol.">
        <title>Comparative Genomics of Early-Diverging Mushroom-Forming Fungi Provides Insights into the Origins of Lignocellulose Decay Capabilities.</title>
        <authorList>
            <person name="Nagy L.G."/>
            <person name="Riley R."/>
            <person name="Tritt A."/>
            <person name="Adam C."/>
            <person name="Daum C."/>
            <person name="Floudas D."/>
            <person name="Sun H."/>
            <person name="Yadav J.S."/>
            <person name="Pangilinan J."/>
            <person name="Larsson K.H."/>
            <person name="Matsuura K."/>
            <person name="Barry K."/>
            <person name="Labutti K."/>
            <person name="Kuo R."/>
            <person name="Ohm R.A."/>
            <person name="Bhattacharya S.S."/>
            <person name="Shirouzu T."/>
            <person name="Yoshinaga Y."/>
            <person name="Martin F.M."/>
            <person name="Grigoriev I.V."/>
            <person name="Hibbett D.S."/>
        </authorList>
    </citation>
    <scope>NUCLEOTIDE SEQUENCE [LARGE SCALE GENOMIC DNA]</scope>
    <source>
        <strain evidence="1 2">L-15889</strain>
    </source>
</reference>
<evidence type="ECO:0000313" key="2">
    <source>
        <dbReference type="Proteomes" id="UP000076727"/>
    </source>
</evidence>
<protein>
    <recommendedName>
        <fullName evidence="3">SHSP domain-containing protein</fullName>
    </recommendedName>
</protein>
<accession>A0A165P905</accession>
<gene>
    <name evidence="1" type="ORF">DAEQUDRAFT_672243</name>
</gene>
<evidence type="ECO:0008006" key="3">
    <source>
        <dbReference type="Google" id="ProtNLM"/>
    </source>
</evidence>
<dbReference type="Proteomes" id="UP000076727">
    <property type="component" value="Unassembled WGS sequence"/>
</dbReference>
<sequence length="97" mass="11205">MFMQRSSEQYTFCARVPKGLSTEMVTVYVKRGCRLAVVADAWHLEHDAHYNWEIAFMPDDVNLRRVHVVLDVSGNLTVTVPRRRIRPSESCALPIFL</sequence>
<name>A0A165P905_9APHY</name>